<accession>A0AAE2AAQ1</accession>
<comment type="caution">
    <text evidence="4">The sequence shown here is derived from an EMBL/GenBank/DDBJ whole genome shotgun (WGS) entry which is preliminary data.</text>
</comment>
<organism evidence="4 5">
    <name type="scientific">Pseudomonas fluorescens</name>
    <dbReference type="NCBI Taxonomy" id="294"/>
    <lineage>
        <taxon>Bacteria</taxon>
        <taxon>Pseudomonadati</taxon>
        <taxon>Pseudomonadota</taxon>
        <taxon>Gammaproteobacteria</taxon>
        <taxon>Pseudomonadales</taxon>
        <taxon>Pseudomonadaceae</taxon>
        <taxon>Pseudomonas</taxon>
    </lineage>
</organism>
<dbReference type="PANTHER" id="PTHR32305">
    <property type="match status" value="1"/>
</dbReference>
<feature type="coiled-coil region" evidence="1">
    <location>
        <begin position="664"/>
        <end position="691"/>
    </location>
</feature>
<reference evidence="4 5" key="1">
    <citation type="submission" date="2014-11" db="EMBL/GenBank/DDBJ databases">
        <title>Draft genome sequence of Pseudomonas fluorescens strains SF4c SF39a.</title>
        <authorList>
            <person name="Underwood G.E."/>
            <person name="Ly L.K."/>
            <person name="Bitzer A.S."/>
            <person name="Godino A."/>
            <person name="Bucci V."/>
            <person name="Fischer S."/>
            <person name="Silby M.W."/>
        </authorList>
    </citation>
    <scope>NUCLEOTIDE SEQUENCE [LARGE SCALE GENOMIC DNA]</scope>
    <source>
        <strain evidence="4 5">SF4c</strain>
    </source>
</reference>
<dbReference type="AlphaFoldDB" id="A0AAE2AAQ1"/>
<feature type="transmembrane region" description="Helical" evidence="3">
    <location>
        <begin position="717"/>
        <end position="745"/>
    </location>
</feature>
<keyword evidence="3" id="KW-0812">Transmembrane</keyword>
<dbReference type="InterPro" id="IPR022385">
    <property type="entry name" value="Rhs_assc_core"/>
</dbReference>
<proteinExistence type="predicted"/>
<keyword evidence="3" id="KW-1133">Transmembrane helix</keyword>
<dbReference type="Proteomes" id="UP000031587">
    <property type="component" value="Unassembled WGS sequence"/>
</dbReference>
<evidence type="ECO:0000256" key="1">
    <source>
        <dbReference type="SAM" id="Coils"/>
    </source>
</evidence>
<dbReference type="InterPro" id="IPR050708">
    <property type="entry name" value="T6SS_VgrG/RHS"/>
</dbReference>
<evidence type="ECO:0000256" key="2">
    <source>
        <dbReference type="SAM" id="MobiDB-lite"/>
    </source>
</evidence>
<evidence type="ECO:0000256" key="3">
    <source>
        <dbReference type="SAM" id="Phobius"/>
    </source>
</evidence>
<dbReference type="EMBL" id="JTGH01000004">
    <property type="protein sequence ID" value="KIF63155.1"/>
    <property type="molecule type" value="Genomic_DNA"/>
</dbReference>
<name>A0AAE2AAQ1_PSEFL</name>
<feature type="region of interest" description="Disordered" evidence="2">
    <location>
        <begin position="329"/>
        <end position="352"/>
    </location>
</feature>
<keyword evidence="3" id="KW-0472">Membrane</keyword>
<dbReference type="Gene3D" id="2.180.10.10">
    <property type="entry name" value="RHS repeat-associated core"/>
    <property type="match status" value="1"/>
</dbReference>
<gene>
    <name evidence="4" type="ORF">QS95_04565</name>
</gene>
<evidence type="ECO:0000313" key="4">
    <source>
        <dbReference type="EMBL" id="KIF63155.1"/>
    </source>
</evidence>
<dbReference type="PANTHER" id="PTHR32305:SF15">
    <property type="entry name" value="PROTEIN RHSA-RELATED"/>
    <property type="match status" value="1"/>
</dbReference>
<evidence type="ECO:0000313" key="5">
    <source>
        <dbReference type="Proteomes" id="UP000031587"/>
    </source>
</evidence>
<keyword evidence="1" id="KW-0175">Coiled coil</keyword>
<dbReference type="NCBIfam" id="TIGR03696">
    <property type="entry name" value="Rhs_assc_core"/>
    <property type="match status" value="1"/>
</dbReference>
<sequence length="943" mass="103982">MAADSSIHRNTPSLTVNDGRGLPVRQVAYLRTVADVPVEALVTRLRHDIAGRLVEQQDPRLSVPNLVNVFGLSDQPLKIDSVDAGLGVILPGLAGEEQQRWDARGNHWRTTYDDQLRAVRRDVNAMAGVEKMTYADATEDAGHNLRGQMIELEDASGSLKFHSYALTGPALRETRTFHDDKAFVSRRTFSPLNTVLETIDAAGHKQQPTYDVAGQLIHTRLQTNGQLNWHTVLNSAQYNADGQITEQHAGNGVISRWNYRAADGRLHRHYAKKSSGEKLQDYEYEYDAVGNITRILDHAYIPTFFRNQLVDGHREFSYDSLYRLIRATGYSDAPPKDDPGRPQPTDPNDRRNFIETYDYGPGDNLVKTTHVRDGANHTFETSIDPASNHGVRWKPGDPPPEFAKLFDPAGNLLALQPGQPMQWNLHGELEKVTLVDRNGSSANDEECYGYSQEKRIYKRHETHTTKVSHFHEVRYLPELEIRTKDNGEELHVITLDIGPGGARCLHWEKDPANIGADQLRFTLADHLGSAVKELDAQAQLISEEGYRPFGVTAFYTKRSAIEVGYKTVRYSGKEMDATSLYYYGARYYAPWLGRWISADPAYAVDGLNMYAFVGNNPIARVDADGQTWLSFPAIETSEQRDTRKAASAAKQAQYQANMTLSRAVDRHKKILELTTRRAQEAEQQILNHQSAQAHGKSAAIRTATHLGNQTLSYGAGIGLGAVGAVMGSVAGPVGVALGIFLGFVVKKSVSMGLDFVSERMGLSASVKFKSSKLSSARIVKKGEYKTMNYGSYVLNKFRAIVQGMIAMNRKGWLRGGKEVGPVVASVVMKITKTPFASEISAALSTIAGTFEILHEVAGAGEPLSPEKKANADANIDGMVNVLNASLGELQNHFANANRESIHTYRPLNKVFGSAPGDSMASLADATGHTIAQLRRTQNLIRAA</sequence>
<protein>
    <submittedName>
        <fullName evidence="4">Toxin</fullName>
    </submittedName>
</protein>